<evidence type="ECO:0000256" key="1">
    <source>
        <dbReference type="SAM" id="MobiDB-lite"/>
    </source>
</evidence>
<sequence length="831" mass="92184">MSMHGSAKDGLNIVQPSHFDAGIVAASYFASLCGCLLTIEMLNRRGTALGNVRSWLETLGCATSMGLVGIWCMHFIGNRAIILGAGEARIQLVYNAGYTTLSVFLPIIGLTIAFSAAELPTKSATLHWSLLVCTGVFAGLSIVGMHYIGNFGITNYTLQYASRFLAASIIIAIGDCMLVLILLYTLREKWISSWWKRLLCAMLLAGGVCAMHFTASTGCIYTLQEYNGPGAINSRNAQVAVAGALCAAAAVIVVGVLVFTRYRTHVLKTRSQKIMLACAMFDPDGRILVTTEGVMPAREITDKYQHRTFSEEFDTSHPVFQWIFRVTRNWAGVTELIPRMKQHLAAVRNDSESDSRPTSSASSAVYDPETYSDYSIVFRERFCTAAAGLAAALHLPVEQIGVLYDRIVETGTLNPEDKVKRSTLQMDKLEDIESARSVPHFGKGQLMFLTRRLTYEDRDKLFNAGYKFGSVQQIGRNIAETMQIPLPALEVHLDNLNRFLETSSSVDKPGTWLNFFGLIPRPNGKGFDVGVKQGNQDQLPDAPLLLEEPEQWQAEFLERLDGLKTRSCIAFLEDRNHADLQRSSQEQGFANRILGAIVQLGHQVPPDWFREARFLARPVFAHYSGQSTKIGVSWIYAFCVITDMHTSLETCHDITKIPLAFFSARQRCYKGSPDHAILARDIHQEFGPLLARRVHNQRLGHRVRKTLRESFAKAGQKHGKPEARKPTDSRSDSFGNSDGSSMHELVDRPRKMSATVNDKGSEPDRDNLWGGILVNSETVVKSDSRSDYTNEVKGLGLGMKVAVGTAKQEDTFVDELMDATRSRFLPPKLGY</sequence>
<dbReference type="InParanoid" id="A0A1Z5SMX0"/>
<dbReference type="AlphaFoldDB" id="A0A1Z5SMX0"/>
<proteinExistence type="predicted"/>
<dbReference type="InterPro" id="IPR005330">
    <property type="entry name" value="MHYT_dom"/>
</dbReference>
<evidence type="ECO:0000313" key="4">
    <source>
        <dbReference type="EMBL" id="OTA22174.1"/>
    </source>
</evidence>
<dbReference type="Pfam" id="PF03707">
    <property type="entry name" value="MHYT"/>
    <property type="match status" value="2"/>
</dbReference>
<feature type="transmembrane region" description="Helical" evidence="2">
    <location>
        <begin position="21"/>
        <end position="42"/>
    </location>
</feature>
<dbReference type="PROSITE" id="PS50924">
    <property type="entry name" value="MHYT"/>
    <property type="match status" value="1"/>
</dbReference>
<dbReference type="EMBL" id="MUNK01000395">
    <property type="protein sequence ID" value="OTA22174.1"/>
    <property type="molecule type" value="Genomic_DNA"/>
</dbReference>
<feature type="region of interest" description="Disordered" evidence="1">
    <location>
        <begin position="711"/>
        <end position="769"/>
    </location>
</feature>
<dbReference type="PANTHER" id="PTHR35152">
    <property type="entry name" value="DOMAIN SIGNALLING PROTEIN, PUTATIVE (AFU_ORTHOLOGUE AFUA_5G11310)-RELATED"/>
    <property type="match status" value="1"/>
</dbReference>
<dbReference type="VEuPathDB" id="FungiDB:BTJ68_14369"/>
<evidence type="ECO:0000259" key="3">
    <source>
        <dbReference type="PROSITE" id="PS50924"/>
    </source>
</evidence>
<name>A0A1Z5SMX0_HORWE</name>
<keyword evidence="2" id="KW-0812">Transmembrane</keyword>
<keyword evidence="5" id="KW-1185">Reference proteome</keyword>
<keyword evidence="2" id="KW-0472">Membrane</keyword>
<feature type="transmembrane region" description="Helical" evidence="2">
    <location>
        <begin position="54"/>
        <end position="76"/>
    </location>
</feature>
<keyword evidence="2" id="KW-1133">Transmembrane helix</keyword>
<feature type="transmembrane region" description="Helical" evidence="2">
    <location>
        <begin position="198"/>
        <end position="223"/>
    </location>
</feature>
<reference evidence="4 5" key="1">
    <citation type="submission" date="2017-01" db="EMBL/GenBank/DDBJ databases">
        <title>The recent genome duplication of the halophilic yeast Hortaea werneckii: insights from long-read sequencing.</title>
        <authorList>
            <person name="Sinha S."/>
            <person name="Flibotte S."/>
            <person name="Neira M."/>
            <person name="Lenassi M."/>
            <person name="Gostincar C."/>
            <person name="Stajich J.E."/>
            <person name="Nislow C.E."/>
        </authorList>
    </citation>
    <scope>NUCLEOTIDE SEQUENCE [LARGE SCALE GENOMIC DNA]</scope>
    <source>
        <strain evidence="4 5">EXF-2000</strain>
    </source>
</reference>
<comment type="caution">
    <text evidence="4">The sequence shown here is derived from an EMBL/GenBank/DDBJ whole genome shotgun (WGS) entry which is preliminary data.</text>
</comment>
<protein>
    <recommendedName>
        <fullName evidence="3">MHYT domain-containing protein</fullName>
    </recommendedName>
</protein>
<organism evidence="4 5">
    <name type="scientific">Hortaea werneckii EXF-2000</name>
    <dbReference type="NCBI Taxonomy" id="1157616"/>
    <lineage>
        <taxon>Eukaryota</taxon>
        <taxon>Fungi</taxon>
        <taxon>Dikarya</taxon>
        <taxon>Ascomycota</taxon>
        <taxon>Pezizomycotina</taxon>
        <taxon>Dothideomycetes</taxon>
        <taxon>Dothideomycetidae</taxon>
        <taxon>Mycosphaerellales</taxon>
        <taxon>Teratosphaeriaceae</taxon>
        <taxon>Hortaea</taxon>
    </lineage>
</organism>
<evidence type="ECO:0000313" key="5">
    <source>
        <dbReference type="Proteomes" id="UP000194280"/>
    </source>
</evidence>
<feature type="transmembrane region" description="Helical" evidence="2">
    <location>
        <begin position="128"/>
        <end position="148"/>
    </location>
</feature>
<feature type="transmembrane region" description="Helical" evidence="2">
    <location>
        <begin position="160"/>
        <end position="186"/>
    </location>
</feature>
<dbReference type="OrthoDB" id="264015at2759"/>
<feature type="compositionally biased region" description="Basic and acidic residues" evidence="1">
    <location>
        <begin position="719"/>
        <end position="731"/>
    </location>
</feature>
<gene>
    <name evidence="4" type="ORF">BTJ68_14369</name>
</gene>
<feature type="transmembrane region" description="Helical" evidence="2">
    <location>
        <begin position="96"/>
        <end position="116"/>
    </location>
</feature>
<dbReference type="PANTHER" id="PTHR35152:SF1">
    <property type="entry name" value="DOMAIN SIGNALLING PROTEIN, PUTATIVE (AFU_ORTHOLOGUE AFUA_5G11310)-RELATED"/>
    <property type="match status" value="1"/>
</dbReference>
<feature type="transmembrane region" description="Helical" evidence="2">
    <location>
        <begin position="239"/>
        <end position="260"/>
    </location>
</feature>
<feature type="domain" description="MHYT" evidence="3">
    <location>
        <begin position="19"/>
        <end position="222"/>
    </location>
</feature>
<dbReference type="STRING" id="1157616.A0A1Z5SMX0"/>
<accession>A0A1Z5SMX0</accession>
<evidence type="ECO:0000256" key="2">
    <source>
        <dbReference type="SAM" id="Phobius"/>
    </source>
</evidence>
<dbReference type="Proteomes" id="UP000194280">
    <property type="component" value="Unassembled WGS sequence"/>
</dbReference>